<sequence>MFFILSKLLTVFIDPTAWLILVVILAAFLKKGKWKKRATIFAIVLFIFFTNDVIYSLVINAWQPSPVTLTKKYSTGILLGGFTVFDAKGKGYLSATSDRFVATSTLYHLGIINKIIVSGGDGSINQENPKEADFAKYMFEQNGVKEADVFAESRSRNTFENAMFSKRMLDSLHLQPPYVLVTSASHMPRAAGVFKKAGLDIDIYPCAYQTVKSRFSFGDYVVPSIDNLVQWRIFIREFVGYWIYKITGKL</sequence>
<dbReference type="GO" id="GO:0043164">
    <property type="term" value="P:Gram-negative-bacterium-type cell wall biogenesis"/>
    <property type="evidence" value="ECO:0007669"/>
    <property type="project" value="TreeGrafter"/>
</dbReference>
<feature type="transmembrane region" description="Helical" evidence="1">
    <location>
        <begin position="41"/>
        <end position="62"/>
    </location>
</feature>
<dbReference type="PANTHER" id="PTHR30336">
    <property type="entry name" value="INNER MEMBRANE PROTEIN, PROBABLE PERMEASE"/>
    <property type="match status" value="1"/>
</dbReference>
<dbReference type="AlphaFoldDB" id="A0A9E2W6B0"/>
<dbReference type="CDD" id="cd06259">
    <property type="entry name" value="YdcF-like"/>
    <property type="match status" value="1"/>
</dbReference>
<feature type="domain" description="DUF218" evidence="2">
    <location>
        <begin position="78"/>
        <end position="240"/>
    </location>
</feature>
<evidence type="ECO:0000313" key="3">
    <source>
        <dbReference type="EMBL" id="MBV4359628.1"/>
    </source>
</evidence>
<dbReference type="EMBL" id="JAHSPG010000015">
    <property type="protein sequence ID" value="MBV4359628.1"/>
    <property type="molecule type" value="Genomic_DNA"/>
</dbReference>
<organism evidence="3 4">
    <name type="scientific">Pinibacter aurantiacus</name>
    <dbReference type="NCBI Taxonomy" id="2851599"/>
    <lineage>
        <taxon>Bacteria</taxon>
        <taxon>Pseudomonadati</taxon>
        <taxon>Bacteroidota</taxon>
        <taxon>Chitinophagia</taxon>
        <taxon>Chitinophagales</taxon>
        <taxon>Chitinophagaceae</taxon>
        <taxon>Pinibacter</taxon>
    </lineage>
</organism>
<evidence type="ECO:0000256" key="1">
    <source>
        <dbReference type="SAM" id="Phobius"/>
    </source>
</evidence>
<reference evidence="3" key="1">
    <citation type="submission" date="2021-06" db="EMBL/GenBank/DDBJ databases">
        <authorList>
            <person name="Huq M.A."/>
        </authorList>
    </citation>
    <scope>NUCLEOTIDE SEQUENCE</scope>
    <source>
        <strain evidence="3">MAH-26</strain>
    </source>
</reference>
<keyword evidence="1" id="KW-1133">Transmembrane helix</keyword>
<protein>
    <submittedName>
        <fullName evidence="3">YdcF family protein</fullName>
    </submittedName>
</protein>
<dbReference type="InterPro" id="IPR051599">
    <property type="entry name" value="Cell_Envelope_Assoc"/>
</dbReference>
<comment type="caution">
    <text evidence="3">The sequence shown here is derived from an EMBL/GenBank/DDBJ whole genome shotgun (WGS) entry which is preliminary data.</text>
</comment>
<dbReference type="PANTHER" id="PTHR30336:SF4">
    <property type="entry name" value="ENVELOPE BIOGENESIS FACTOR ELYC"/>
    <property type="match status" value="1"/>
</dbReference>
<keyword evidence="4" id="KW-1185">Reference proteome</keyword>
<evidence type="ECO:0000259" key="2">
    <source>
        <dbReference type="Pfam" id="PF02698"/>
    </source>
</evidence>
<dbReference type="Pfam" id="PF02698">
    <property type="entry name" value="DUF218"/>
    <property type="match status" value="1"/>
</dbReference>
<accession>A0A9E2W6B0</accession>
<gene>
    <name evidence="3" type="ORF">KTO63_20825</name>
</gene>
<dbReference type="InterPro" id="IPR003848">
    <property type="entry name" value="DUF218"/>
</dbReference>
<keyword evidence="1" id="KW-0812">Transmembrane</keyword>
<proteinExistence type="predicted"/>
<feature type="transmembrane region" description="Helical" evidence="1">
    <location>
        <begin position="12"/>
        <end position="29"/>
    </location>
</feature>
<dbReference type="RefSeq" id="WP_217793883.1">
    <property type="nucleotide sequence ID" value="NZ_JAHSPG010000015.1"/>
</dbReference>
<dbReference type="GO" id="GO:0000270">
    <property type="term" value="P:peptidoglycan metabolic process"/>
    <property type="evidence" value="ECO:0007669"/>
    <property type="project" value="TreeGrafter"/>
</dbReference>
<name>A0A9E2W6B0_9BACT</name>
<dbReference type="Proteomes" id="UP000812270">
    <property type="component" value="Unassembled WGS sequence"/>
</dbReference>
<keyword evidence="1" id="KW-0472">Membrane</keyword>
<evidence type="ECO:0000313" key="4">
    <source>
        <dbReference type="Proteomes" id="UP000812270"/>
    </source>
</evidence>
<dbReference type="GO" id="GO:0005886">
    <property type="term" value="C:plasma membrane"/>
    <property type="evidence" value="ECO:0007669"/>
    <property type="project" value="TreeGrafter"/>
</dbReference>